<keyword evidence="2" id="KW-0328">Glycosyltransferase</keyword>
<dbReference type="Pfam" id="PF13524">
    <property type="entry name" value="Glyco_trans_1_2"/>
    <property type="match status" value="1"/>
</dbReference>
<dbReference type="Proteomes" id="UP001236500">
    <property type="component" value="Chromosome"/>
</dbReference>
<protein>
    <submittedName>
        <fullName evidence="2">Glycosyltransferase</fullName>
        <ecNumber evidence="2">2.4.-.-</ecNumber>
    </submittedName>
</protein>
<dbReference type="EC" id="2.4.-.-" evidence="2"/>
<keyword evidence="3" id="KW-1185">Reference proteome</keyword>
<reference evidence="2 3" key="1">
    <citation type="submission" date="2023-02" db="EMBL/GenBank/DDBJ databases">
        <title>Description and genomic characterization of Microbulbifer bruguierae sp. nov., isolated from the sediment of mangrove plant Bruguiera sexangula.</title>
        <authorList>
            <person name="Long M."/>
        </authorList>
    </citation>
    <scope>NUCLEOTIDE SEQUENCE [LARGE SCALE GENOMIC DNA]</scope>
    <source>
        <strain evidence="2 3">H12</strain>
    </source>
</reference>
<accession>A0ABY8NAN4</accession>
<evidence type="ECO:0000313" key="3">
    <source>
        <dbReference type="Proteomes" id="UP001236500"/>
    </source>
</evidence>
<dbReference type="RefSeq" id="WP_280319249.1">
    <property type="nucleotide sequence ID" value="NZ_CP118605.1"/>
</dbReference>
<evidence type="ECO:0000313" key="2">
    <source>
        <dbReference type="EMBL" id="WGL15986.1"/>
    </source>
</evidence>
<keyword evidence="2" id="KW-0808">Transferase</keyword>
<dbReference type="EMBL" id="CP118605">
    <property type="protein sequence ID" value="WGL15986.1"/>
    <property type="molecule type" value="Genomic_DNA"/>
</dbReference>
<organism evidence="2 3">
    <name type="scientific">Microbulbifer bruguierae</name>
    <dbReference type="NCBI Taxonomy" id="3029061"/>
    <lineage>
        <taxon>Bacteria</taxon>
        <taxon>Pseudomonadati</taxon>
        <taxon>Pseudomonadota</taxon>
        <taxon>Gammaproteobacteria</taxon>
        <taxon>Cellvibrionales</taxon>
        <taxon>Microbulbiferaceae</taxon>
        <taxon>Microbulbifer</taxon>
    </lineage>
</organism>
<dbReference type="GO" id="GO:0016757">
    <property type="term" value="F:glycosyltransferase activity"/>
    <property type="evidence" value="ECO:0007669"/>
    <property type="project" value="UniProtKB-KW"/>
</dbReference>
<dbReference type="InterPro" id="IPR055259">
    <property type="entry name" value="YkvP/CgeB_Glyco_trans-like"/>
</dbReference>
<gene>
    <name evidence="2" type="ORF">PVT68_14565</name>
</gene>
<feature type="domain" description="Spore protein YkvP/CgeB glycosyl transferase-like" evidence="1">
    <location>
        <begin position="190"/>
        <end position="325"/>
    </location>
</feature>
<evidence type="ECO:0000259" key="1">
    <source>
        <dbReference type="Pfam" id="PF13524"/>
    </source>
</evidence>
<name>A0ABY8NAN4_9GAMM</name>
<proteinExistence type="predicted"/>
<dbReference type="SUPFAM" id="SSF53756">
    <property type="entry name" value="UDP-Glycosyltransferase/glycogen phosphorylase"/>
    <property type="match status" value="1"/>
</dbReference>
<sequence>MRILHVDNHQHRKYGNIRVSWALKLYTGLVRAGHNVLAFSDRDIARFEAPLGIRELGRKKTNQRLLQTVAAFEPELIIFGHCDLIENATFSEIRRRHGDVVLAACNNDPLFVPRNAANIHKRCEIADAMFVSTGPQELSIFAGGRARLWHMPNPVDPSVENADASALAAGDPALEADLLFCSNAQEHSERSQLVSALRRTLPPDFRFHTPGLFGQPPLWGRDYERKLASSKMGLNLNRQEGYQWYSSARIAQMAGNGLLVFTHASAGFDDFMPAETLVYFDSQSNLQKQLLAFHSDDAMRQHWAKNCREFFHREINNTRYAQYIVEAATGSTFSHDYVWLS</sequence>